<dbReference type="RefSeq" id="WP_064583958.1">
    <property type="nucleotide sequence ID" value="NZ_CP015878.1"/>
</dbReference>
<dbReference type="EMBL" id="CP015878">
    <property type="protein sequence ID" value="ANI16667.1"/>
    <property type="molecule type" value="Genomic_DNA"/>
</dbReference>
<feature type="region of interest" description="Disordered" evidence="1">
    <location>
        <begin position="78"/>
        <end position="108"/>
    </location>
</feature>
<name>A0A1A9KGG5_9PSED</name>
<accession>A0A1A9KGG5</accession>
<protein>
    <submittedName>
        <fullName evidence="2">Uncharacterized protein</fullName>
    </submittedName>
</protein>
<evidence type="ECO:0000313" key="2">
    <source>
        <dbReference type="EMBL" id="ANI16667.1"/>
    </source>
</evidence>
<proteinExistence type="predicted"/>
<gene>
    <name evidence="2" type="ORF">A9C11_23045</name>
</gene>
<organism evidence="2 3">
    <name type="scientific">Pseudomonas citronellolis</name>
    <dbReference type="NCBI Taxonomy" id="53408"/>
    <lineage>
        <taxon>Bacteria</taxon>
        <taxon>Pseudomonadati</taxon>
        <taxon>Pseudomonadota</taxon>
        <taxon>Gammaproteobacteria</taxon>
        <taxon>Pseudomonadales</taxon>
        <taxon>Pseudomonadaceae</taxon>
        <taxon>Pseudomonas</taxon>
    </lineage>
</organism>
<evidence type="ECO:0000313" key="3">
    <source>
        <dbReference type="Proteomes" id="UP000077748"/>
    </source>
</evidence>
<evidence type="ECO:0000256" key="1">
    <source>
        <dbReference type="SAM" id="MobiDB-lite"/>
    </source>
</evidence>
<dbReference type="AlphaFoldDB" id="A0A1A9KGG5"/>
<reference evidence="2 3" key="1">
    <citation type="submission" date="2016-05" db="EMBL/GenBank/DDBJ databases">
        <title>Genome Sequence of Pseudomonas citronellolis Strain SJTE-3, an Estrogens and Persistent Organic Pollutants degradation strain.</title>
        <authorList>
            <person name="Liang R."/>
        </authorList>
    </citation>
    <scope>NUCLEOTIDE SEQUENCE [LARGE SCALE GENOMIC DNA]</scope>
    <source>
        <strain evidence="2 3">SJTE-3</strain>
    </source>
</reference>
<dbReference type="Proteomes" id="UP000077748">
    <property type="component" value="Chromosome"/>
</dbReference>
<sequence>MATVIVGCKLPHGLHAELGGKVVTLAGSNSSSIIGGFGITRDVDKDFIESWLKAEAKNPIVANGLVFIAGSEREAEKAVAEREREANGFEGIDPKKPGKDLKPAEAEE</sequence>